<dbReference type="InterPro" id="IPR001453">
    <property type="entry name" value="MoaB/Mog_dom"/>
</dbReference>
<dbReference type="Gene3D" id="3.40.980.10">
    <property type="entry name" value="MoaB/Mog-like domain"/>
    <property type="match status" value="1"/>
</dbReference>
<sequence length="167" mass="17358">MSACEPRPAPRKAAILISSTRAALGLYEDASAPVITDWLQEQDFDVSPAIIVPDGPAVGATLSGLLLTKPSVIITSGGTGLSHDDVTPEQTEPLLDRMIPGIMEALRAAGREKTPMAALSRGHAGVAGETFIVNLPGSPSGVMDGLSVLEPLLNHICDQLEGTHAHH</sequence>
<dbReference type="CDD" id="cd00886">
    <property type="entry name" value="MogA_MoaB"/>
    <property type="match status" value="1"/>
</dbReference>
<dbReference type="AlphaFoldDB" id="A0A5B0E6D6"/>
<dbReference type="EMBL" id="VOBL01000018">
    <property type="protein sequence ID" value="KAA0974443.1"/>
    <property type="molecule type" value="Genomic_DNA"/>
</dbReference>
<reference evidence="4 5" key="1">
    <citation type="submission" date="2019-07" db="EMBL/GenBank/DDBJ databases">
        <title>Analysis of the biochemical properties, biological activity and biotechnological potential of siderophores and biosurfactants produced by Antarctic psychrotolerant bacteria.</title>
        <authorList>
            <person name="Styczynski M."/>
            <person name="Krucon T."/>
            <person name="Decewicz P."/>
            <person name="Dziewit L."/>
        </authorList>
    </citation>
    <scope>NUCLEOTIDE SEQUENCE [LARGE SCALE GENOMIC DNA]</scope>
    <source>
        <strain evidence="4 5">ANT_H27</strain>
    </source>
</reference>
<dbReference type="PANTHER" id="PTHR43764:SF1">
    <property type="entry name" value="MOLYBDOPTERIN MOLYBDOTRANSFERASE"/>
    <property type="match status" value="1"/>
</dbReference>
<dbReference type="OrthoDB" id="9794429at2"/>
<evidence type="ECO:0000313" key="4">
    <source>
        <dbReference type="EMBL" id="KAA0974443.1"/>
    </source>
</evidence>
<comment type="pathway">
    <text evidence="1">Cofactor biosynthesis; molybdopterin biosynthesis.</text>
</comment>
<evidence type="ECO:0000256" key="2">
    <source>
        <dbReference type="ARBA" id="ARBA00023150"/>
    </source>
</evidence>
<dbReference type="PANTHER" id="PTHR43764">
    <property type="entry name" value="MOLYBDENUM COFACTOR BIOSYNTHESIS"/>
    <property type="match status" value="1"/>
</dbReference>
<dbReference type="InterPro" id="IPR036425">
    <property type="entry name" value="MoaB/Mog-like_dom_sf"/>
</dbReference>
<gene>
    <name evidence="4" type="ORF">FQ154_15450</name>
</gene>
<dbReference type="Pfam" id="PF00994">
    <property type="entry name" value="MoCF_biosynth"/>
    <property type="match status" value="1"/>
</dbReference>
<comment type="caution">
    <text evidence="4">The sequence shown here is derived from an EMBL/GenBank/DDBJ whole genome shotgun (WGS) entry which is preliminary data.</text>
</comment>
<name>A0A5B0E6D6_9MICC</name>
<protein>
    <submittedName>
        <fullName evidence="4">MogA/MoaB family molybdenum cofactor biosynthesis protein</fullName>
    </submittedName>
</protein>
<evidence type="ECO:0000256" key="1">
    <source>
        <dbReference type="ARBA" id="ARBA00005046"/>
    </source>
</evidence>
<dbReference type="SUPFAM" id="SSF53218">
    <property type="entry name" value="Molybdenum cofactor biosynthesis proteins"/>
    <property type="match status" value="1"/>
</dbReference>
<organism evidence="4 5">
    <name type="scientific">Paeniglutamicibacter gangotriensis</name>
    <dbReference type="NCBI Taxonomy" id="254787"/>
    <lineage>
        <taxon>Bacteria</taxon>
        <taxon>Bacillati</taxon>
        <taxon>Actinomycetota</taxon>
        <taxon>Actinomycetes</taxon>
        <taxon>Micrococcales</taxon>
        <taxon>Micrococcaceae</taxon>
        <taxon>Paeniglutamicibacter</taxon>
    </lineage>
</organism>
<keyword evidence="2" id="KW-0501">Molybdenum cofactor biosynthesis</keyword>
<evidence type="ECO:0000259" key="3">
    <source>
        <dbReference type="SMART" id="SM00852"/>
    </source>
</evidence>
<accession>A0A5B0E6D6</accession>
<dbReference type="SMART" id="SM00852">
    <property type="entry name" value="MoCF_biosynth"/>
    <property type="match status" value="1"/>
</dbReference>
<dbReference type="NCBIfam" id="TIGR00177">
    <property type="entry name" value="molyb_syn"/>
    <property type="match status" value="1"/>
</dbReference>
<feature type="domain" description="MoaB/Mog" evidence="3">
    <location>
        <begin position="14"/>
        <end position="156"/>
    </location>
</feature>
<dbReference type="GO" id="GO:0006777">
    <property type="term" value="P:Mo-molybdopterin cofactor biosynthetic process"/>
    <property type="evidence" value="ECO:0007669"/>
    <property type="project" value="UniProtKB-KW"/>
</dbReference>
<dbReference type="RefSeq" id="WP_149620408.1">
    <property type="nucleotide sequence ID" value="NZ_VOBL01000018.1"/>
</dbReference>
<dbReference type="InterPro" id="IPR051920">
    <property type="entry name" value="MPT_Adenylyltrnsfr/MoaC-Rel"/>
</dbReference>
<proteinExistence type="predicted"/>
<evidence type="ECO:0000313" key="5">
    <source>
        <dbReference type="Proteomes" id="UP000323856"/>
    </source>
</evidence>
<dbReference type="Proteomes" id="UP000323856">
    <property type="component" value="Unassembled WGS sequence"/>
</dbReference>